<dbReference type="EMBL" id="JAUKUD010000005">
    <property type="protein sequence ID" value="KAK0743436.1"/>
    <property type="molecule type" value="Genomic_DNA"/>
</dbReference>
<feature type="compositionally biased region" description="Polar residues" evidence="1">
    <location>
        <begin position="1"/>
        <end position="12"/>
    </location>
</feature>
<dbReference type="Proteomes" id="UP001172155">
    <property type="component" value="Unassembled WGS sequence"/>
</dbReference>
<feature type="region of interest" description="Disordered" evidence="1">
    <location>
        <begin position="1"/>
        <end position="51"/>
    </location>
</feature>
<gene>
    <name evidence="2" type="ORF">B0T18DRAFT_184702</name>
</gene>
<sequence length="86" mass="9481">MTRIQTQPSQPRGASPRPAGTDPFEPARSSTSPLFHPSPKRSMPPNYTHHHRLPMYQKDIGSYGVRTRASLESAELTITSSLNAPP</sequence>
<organism evidence="2 3">
    <name type="scientific">Schizothecium vesticola</name>
    <dbReference type="NCBI Taxonomy" id="314040"/>
    <lineage>
        <taxon>Eukaryota</taxon>
        <taxon>Fungi</taxon>
        <taxon>Dikarya</taxon>
        <taxon>Ascomycota</taxon>
        <taxon>Pezizomycotina</taxon>
        <taxon>Sordariomycetes</taxon>
        <taxon>Sordariomycetidae</taxon>
        <taxon>Sordariales</taxon>
        <taxon>Schizotheciaceae</taxon>
        <taxon>Schizothecium</taxon>
    </lineage>
</organism>
<keyword evidence="3" id="KW-1185">Reference proteome</keyword>
<evidence type="ECO:0000313" key="3">
    <source>
        <dbReference type="Proteomes" id="UP001172155"/>
    </source>
</evidence>
<protein>
    <submittedName>
        <fullName evidence="2">Uncharacterized protein</fullName>
    </submittedName>
</protein>
<evidence type="ECO:0000256" key="1">
    <source>
        <dbReference type="SAM" id="MobiDB-lite"/>
    </source>
</evidence>
<dbReference type="AlphaFoldDB" id="A0AA40EQ35"/>
<comment type="caution">
    <text evidence="2">The sequence shown here is derived from an EMBL/GenBank/DDBJ whole genome shotgun (WGS) entry which is preliminary data.</text>
</comment>
<name>A0AA40EQ35_9PEZI</name>
<reference evidence="2" key="1">
    <citation type="submission" date="2023-06" db="EMBL/GenBank/DDBJ databases">
        <title>Genome-scale phylogeny and comparative genomics of the fungal order Sordariales.</title>
        <authorList>
            <consortium name="Lawrence Berkeley National Laboratory"/>
            <person name="Hensen N."/>
            <person name="Bonometti L."/>
            <person name="Westerberg I."/>
            <person name="Brannstrom I.O."/>
            <person name="Guillou S."/>
            <person name="Cros-Aarteil S."/>
            <person name="Calhoun S."/>
            <person name="Haridas S."/>
            <person name="Kuo A."/>
            <person name="Mondo S."/>
            <person name="Pangilinan J."/>
            <person name="Riley R."/>
            <person name="LaButti K."/>
            <person name="Andreopoulos B."/>
            <person name="Lipzen A."/>
            <person name="Chen C."/>
            <person name="Yanf M."/>
            <person name="Daum C."/>
            <person name="Ng V."/>
            <person name="Clum A."/>
            <person name="Steindorff A."/>
            <person name="Ohm R."/>
            <person name="Martin F."/>
            <person name="Silar P."/>
            <person name="Natvig D."/>
            <person name="Lalanne C."/>
            <person name="Gautier V."/>
            <person name="Ament-velasquez S.L."/>
            <person name="Kruys A."/>
            <person name="Hutchinson M.I."/>
            <person name="Powell A.J."/>
            <person name="Barry K."/>
            <person name="Miller A.N."/>
            <person name="Grigoriev I.V."/>
            <person name="Debuchy R."/>
            <person name="Gladieux P."/>
            <person name="Thoren M.H."/>
            <person name="Johannesson H."/>
        </authorList>
    </citation>
    <scope>NUCLEOTIDE SEQUENCE</scope>
    <source>
        <strain evidence="2">SMH3187-1</strain>
    </source>
</reference>
<proteinExistence type="predicted"/>
<accession>A0AA40EQ35</accession>
<evidence type="ECO:0000313" key="2">
    <source>
        <dbReference type="EMBL" id="KAK0743436.1"/>
    </source>
</evidence>